<evidence type="ECO:0000313" key="2">
    <source>
        <dbReference type="Proteomes" id="UP000501455"/>
    </source>
</evidence>
<name>A0A6M3T015_9CAUD</name>
<dbReference type="KEGG" id="vg:64471536"/>
<evidence type="ECO:0000313" key="1">
    <source>
        <dbReference type="EMBL" id="QJD50718.1"/>
    </source>
</evidence>
<accession>A0A6M3T015</accession>
<protein>
    <submittedName>
        <fullName evidence="1">Uncharacterized protein</fullName>
    </submittedName>
</protein>
<proteinExistence type="predicted"/>
<dbReference type="EMBL" id="MT310863">
    <property type="protein sequence ID" value="QJD50718.1"/>
    <property type="molecule type" value="Genomic_DNA"/>
</dbReference>
<keyword evidence="2" id="KW-1185">Reference proteome</keyword>
<sequence>MSNGKDIRERTTSLRDLVKEVQEWREEQDPGTPEWHTLCELADQVEGLLTALPWELQPVPTIDELSKLIGL</sequence>
<organism evidence="1 2">
    <name type="scientific">Streptomyces phage Issmi</name>
    <dbReference type="NCBI Taxonomy" id="2725628"/>
    <lineage>
        <taxon>Viruses</taxon>
        <taxon>Duplodnaviria</taxon>
        <taxon>Heunggongvirae</taxon>
        <taxon>Uroviricota</taxon>
        <taxon>Caudoviricetes</taxon>
        <taxon>Arquatrovirinae</taxon>
        <taxon>Caelumvirus</taxon>
        <taxon>Caelumvirus issmi</taxon>
    </lineage>
</organism>
<dbReference type="GeneID" id="64471536"/>
<reference evidence="1 2" key="1">
    <citation type="submission" date="2020-04" db="EMBL/GenBank/DDBJ databases">
        <authorList>
            <person name="Eleanor S.I."/>
            <person name="Danny K.W."/>
            <person name="Hallah B.M."/>
            <person name="Joshua A.M."/>
            <person name="Shaffer C.D."/>
            <person name="Weston-Hafer K.A."/>
            <person name="Garlena R.A."/>
            <person name="Russell D.A."/>
            <person name="Pope W.H."/>
            <person name="Jacobs-Sera D."/>
            <person name="Hatfull G.F."/>
        </authorList>
    </citation>
    <scope>NUCLEOTIDE SEQUENCE [LARGE SCALE GENOMIC DNA]</scope>
</reference>
<dbReference type="RefSeq" id="YP_010055605.1">
    <property type="nucleotide sequence ID" value="NC_054667.1"/>
</dbReference>
<gene>
    <name evidence="1" type="primary">72</name>
    <name evidence="1" type="ORF">SEA_ISSMI_72</name>
</gene>
<dbReference type="Proteomes" id="UP000501455">
    <property type="component" value="Segment"/>
</dbReference>